<evidence type="ECO:0000256" key="1">
    <source>
        <dbReference type="SAM" id="MobiDB-lite"/>
    </source>
</evidence>
<dbReference type="RefSeq" id="XP_013383712.1">
    <property type="nucleotide sequence ID" value="XM_013528258.1"/>
</dbReference>
<dbReference type="Pfam" id="PF05527">
    <property type="entry name" value="TNFAIP8"/>
    <property type="match status" value="1"/>
</dbReference>
<organism evidence="2 3">
    <name type="scientific">Lingula anatina</name>
    <name type="common">Brachiopod</name>
    <name type="synonym">Lingula unguis</name>
    <dbReference type="NCBI Taxonomy" id="7574"/>
    <lineage>
        <taxon>Eukaryota</taxon>
        <taxon>Metazoa</taxon>
        <taxon>Spiralia</taxon>
        <taxon>Lophotrochozoa</taxon>
        <taxon>Brachiopoda</taxon>
        <taxon>Linguliformea</taxon>
        <taxon>Lingulata</taxon>
        <taxon>Lingulida</taxon>
        <taxon>Linguloidea</taxon>
        <taxon>Lingulidae</taxon>
        <taxon>Lingula</taxon>
    </lineage>
</organism>
<dbReference type="GO" id="GO:0042981">
    <property type="term" value="P:regulation of apoptotic process"/>
    <property type="evidence" value="ECO:0007669"/>
    <property type="project" value="InterPro"/>
</dbReference>
<sequence>MAEGNPKEPGNVANGEDSAEGASENGAASGDQQQFRAQSLGLRIQKKWAGKLAKKDVAKIFIDDQTGHLLDVLFSIAKDYSGSKGQAEKLVKHMIKMPIKIGILYRHNQFNSDELSQAENFREKFHVAARTFVKMYEGKMTFDAQVLANNLRECRDILKLVINNHLTPKSHDRLDHVVAFFGDPEFLTAVFLKDGPYRQRLGEIVTECHQLMDQGIL</sequence>
<dbReference type="OrthoDB" id="10055976at2759"/>
<keyword evidence="2" id="KW-1185">Reference proteome</keyword>
<evidence type="ECO:0000313" key="2">
    <source>
        <dbReference type="Proteomes" id="UP000085678"/>
    </source>
</evidence>
<dbReference type="AlphaFoldDB" id="A0A1S3HCF6"/>
<gene>
    <name evidence="3" type="primary">LOC106154032</name>
</gene>
<name>A0A1S3HCF6_LINAN</name>
<accession>A0A1S3HCF6</accession>
<proteinExistence type="predicted"/>
<feature type="compositionally biased region" description="Low complexity" evidence="1">
    <location>
        <begin position="20"/>
        <end position="31"/>
    </location>
</feature>
<dbReference type="GeneID" id="106154032"/>
<dbReference type="FunFam" id="1.20.1440.160:FF:000001">
    <property type="entry name" value="Tumor necrosis factor alpha-induced protein 8-like 1"/>
    <property type="match status" value="1"/>
</dbReference>
<dbReference type="Proteomes" id="UP000085678">
    <property type="component" value="Unplaced"/>
</dbReference>
<reference evidence="3" key="1">
    <citation type="submission" date="2025-08" db="UniProtKB">
        <authorList>
            <consortium name="RefSeq"/>
        </authorList>
    </citation>
    <scope>IDENTIFICATION</scope>
    <source>
        <tissue evidence="3">Gonads</tissue>
    </source>
</reference>
<evidence type="ECO:0000313" key="3">
    <source>
        <dbReference type="RefSeq" id="XP_013383712.1"/>
    </source>
</evidence>
<dbReference type="InParanoid" id="A0A1S3HCF6"/>
<feature type="region of interest" description="Disordered" evidence="1">
    <location>
        <begin position="1"/>
        <end position="32"/>
    </location>
</feature>
<dbReference type="GO" id="GO:0005737">
    <property type="term" value="C:cytoplasm"/>
    <property type="evidence" value="ECO:0007669"/>
    <property type="project" value="TreeGrafter"/>
</dbReference>
<dbReference type="InterPro" id="IPR008477">
    <property type="entry name" value="TNFAIP8-like"/>
</dbReference>
<dbReference type="InterPro" id="IPR038355">
    <property type="entry name" value="TNFAIP8_sf"/>
</dbReference>
<dbReference type="Gene3D" id="1.20.1440.160">
    <property type="entry name" value="Tumor necrosis factor alpha-induced protein 8-like"/>
    <property type="match status" value="1"/>
</dbReference>
<dbReference type="PANTHER" id="PTHR12757:SF1">
    <property type="entry name" value="PROTEIN SALIVARY GLANDS MARRED"/>
    <property type="match status" value="1"/>
</dbReference>
<dbReference type="FunCoup" id="A0A1S3HCF6">
    <property type="interactions" value="272"/>
</dbReference>
<protein>
    <submittedName>
        <fullName evidence="3">Tumor necrosis factor alpha-induced protein 8-like protein</fullName>
    </submittedName>
</protein>
<dbReference type="KEGG" id="lak:106154032"/>
<dbReference type="PANTHER" id="PTHR12757">
    <property type="entry name" value="TUMOR NECROSIS FACTOR INDUCED PROTEIN"/>
    <property type="match status" value="1"/>
</dbReference>